<evidence type="ECO:0000313" key="1">
    <source>
        <dbReference type="EMBL" id="CAB4196746.1"/>
    </source>
</evidence>
<reference evidence="1" key="1">
    <citation type="submission" date="2020-05" db="EMBL/GenBank/DDBJ databases">
        <authorList>
            <person name="Chiriac C."/>
            <person name="Salcher M."/>
            <person name="Ghai R."/>
            <person name="Kavagutti S V."/>
        </authorList>
    </citation>
    <scope>NUCLEOTIDE SEQUENCE</scope>
</reference>
<gene>
    <name evidence="1" type="ORF">UFOVP1290_266</name>
</gene>
<proteinExistence type="predicted"/>
<protein>
    <submittedName>
        <fullName evidence="1">Uncharacterized protein</fullName>
    </submittedName>
</protein>
<dbReference type="EMBL" id="LR797252">
    <property type="protein sequence ID" value="CAB4196746.1"/>
    <property type="molecule type" value="Genomic_DNA"/>
</dbReference>
<accession>A0A6J5RR19</accession>
<sequence>MGMFNDNVSAHRTGWSYPYKGSELLESASTLYKEYFAKEQEARNKMSEFMKDMNISQNDSRIEQTKREIVSFGTLKEQCLVFKHEFKRNPDKVYDLGLGDVTFFNLASE</sequence>
<organism evidence="1">
    <name type="scientific">uncultured Caudovirales phage</name>
    <dbReference type="NCBI Taxonomy" id="2100421"/>
    <lineage>
        <taxon>Viruses</taxon>
        <taxon>Duplodnaviria</taxon>
        <taxon>Heunggongvirae</taxon>
        <taxon>Uroviricota</taxon>
        <taxon>Caudoviricetes</taxon>
        <taxon>Peduoviridae</taxon>
        <taxon>Maltschvirus</taxon>
        <taxon>Maltschvirus maltsch</taxon>
    </lineage>
</organism>
<name>A0A6J5RR19_9CAUD</name>